<dbReference type="PIRSF" id="PIRSF034285">
    <property type="entry name" value="UCP034285"/>
    <property type="match status" value="1"/>
</dbReference>
<dbReference type="SUPFAM" id="SSF52540">
    <property type="entry name" value="P-loop containing nucleoside triphosphate hydrolases"/>
    <property type="match status" value="1"/>
</dbReference>
<dbReference type="RefSeq" id="WP_246637794.1">
    <property type="nucleotide sequence ID" value="NZ_CP078143.1"/>
</dbReference>
<dbReference type="EMBL" id="JBHSNB010000001">
    <property type="protein sequence ID" value="MFC5584023.1"/>
    <property type="molecule type" value="Genomic_DNA"/>
</dbReference>
<comment type="caution">
    <text evidence="2">The sequence shown here is derived from an EMBL/GenBank/DDBJ whole genome shotgun (WGS) entry which is preliminary data.</text>
</comment>
<dbReference type="Proteomes" id="UP001596107">
    <property type="component" value="Unassembled WGS sequence"/>
</dbReference>
<dbReference type="InterPro" id="IPR027417">
    <property type="entry name" value="P-loop_NTPase"/>
</dbReference>
<evidence type="ECO:0000256" key="1">
    <source>
        <dbReference type="SAM" id="MobiDB-lite"/>
    </source>
</evidence>
<feature type="region of interest" description="Disordered" evidence="1">
    <location>
        <begin position="1"/>
        <end position="37"/>
    </location>
</feature>
<name>A0ABW0T5E1_9HYPH</name>
<dbReference type="Gene3D" id="3.40.50.300">
    <property type="entry name" value="P-loop containing nucleotide triphosphate hydrolases"/>
    <property type="match status" value="1"/>
</dbReference>
<proteinExistence type="predicted"/>
<protein>
    <submittedName>
        <fullName evidence="2">ImuA family protein</fullName>
    </submittedName>
</protein>
<keyword evidence="3" id="KW-1185">Reference proteome</keyword>
<sequence length="302" mass="32826">MKQAVEMKLAQETLPPGASPVQHTGREGFTATPPEKTGSVLEALRSRIAPQERFASAPRPSLPLGPEALDNALPGHGLKTGALHEILPANHGDFTAGIGFGICLLARLLRQRPGKILWVVPDHIANREGALYPPGLAALGLDPNRMIQVEAHKPIDVLWALEEGLSHAPLAAVAGLLPDKARAYDFAASRRLGLRAARHGVTALLMRGRQACAENTAAETRWSVSTLPSHTLYPGQAGPGAPQWRLQLLKCRQGLSRRLSQHWDVEWDHETLSFRLPAPLADRAPDHAFWQSEASRRWAEAS</sequence>
<gene>
    <name evidence="2" type="ORF">ACFPOD_02790</name>
</gene>
<dbReference type="InterPro" id="IPR017026">
    <property type="entry name" value="ImuA"/>
</dbReference>
<organism evidence="2 3">
    <name type="scientific">Nitratireductor kimnyeongensis</name>
    <dbReference type="NCBI Taxonomy" id="430679"/>
    <lineage>
        <taxon>Bacteria</taxon>
        <taxon>Pseudomonadati</taxon>
        <taxon>Pseudomonadota</taxon>
        <taxon>Alphaproteobacteria</taxon>
        <taxon>Hyphomicrobiales</taxon>
        <taxon>Phyllobacteriaceae</taxon>
        <taxon>Nitratireductor</taxon>
    </lineage>
</organism>
<accession>A0ABW0T5E1</accession>
<evidence type="ECO:0000313" key="3">
    <source>
        <dbReference type="Proteomes" id="UP001596107"/>
    </source>
</evidence>
<evidence type="ECO:0000313" key="2">
    <source>
        <dbReference type="EMBL" id="MFC5584023.1"/>
    </source>
</evidence>
<reference evidence="3" key="1">
    <citation type="journal article" date="2019" name="Int. J. Syst. Evol. Microbiol.">
        <title>The Global Catalogue of Microorganisms (GCM) 10K type strain sequencing project: providing services to taxonomists for standard genome sequencing and annotation.</title>
        <authorList>
            <consortium name="The Broad Institute Genomics Platform"/>
            <consortium name="The Broad Institute Genome Sequencing Center for Infectious Disease"/>
            <person name="Wu L."/>
            <person name="Ma J."/>
        </authorList>
    </citation>
    <scope>NUCLEOTIDE SEQUENCE [LARGE SCALE GENOMIC DNA]</scope>
    <source>
        <strain evidence="3">JCM 3366</strain>
    </source>
</reference>